<feature type="non-terminal residue" evidence="2">
    <location>
        <position position="74"/>
    </location>
</feature>
<protein>
    <submittedName>
        <fullName evidence="2">Uncharacterized protein</fullName>
    </submittedName>
</protein>
<accession>A0AA36MBQ4</accession>
<keyword evidence="1" id="KW-0812">Transmembrane</keyword>
<name>A0AA36MBQ4_CYLNA</name>
<keyword evidence="1" id="KW-1133">Transmembrane helix</keyword>
<proteinExistence type="predicted"/>
<sequence length="74" mass="8779">MPNKSLERKEVDRQKRVCAHIFFCFYNFCFHLISGQNAFISFSFVSLYNFFPISSRTSHAMFYITKLKFTCEGT</sequence>
<evidence type="ECO:0000313" key="3">
    <source>
        <dbReference type="Proteomes" id="UP001176961"/>
    </source>
</evidence>
<comment type="caution">
    <text evidence="2">The sequence shown here is derived from an EMBL/GenBank/DDBJ whole genome shotgun (WGS) entry which is preliminary data.</text>
</comment>
<dbReference type="Proteomes" id="UP001176961">
    <property type="component" value="Unassembled WGS sequence"/>
</dbReference>
<evidence type="ECO:0000256" key="1">
    <source>
        <dbReference type="SAM" id="Phobius"/>
    </source>
</evidence>
<evidence type="ECO:0000313" key="2">
    <source>
        <dbReference type="EMBL" id="CAJ0604533.1"/>
    </source>
</evidence>
<organism evidence="2 3">
    <name type="scientific">Cylicocyclus nassatus</name>
    <name type="common">Nematode worm</name>
    <dbReference type="NCBI Taxonomy" id="53992"/>
    <lineage>
        <taxon>Eukaryota</taxon>
        <taxon>Metazoa</taxon>
        <taxon>Ecdysozoa</taxon>
        <taxon>Nematoda</taxon>
        <taxon>Chromadorea</taxon>
        <taxon>Rhabditida</taxon>
        <taxon>Rhabditina</taxon>
        <taxon>Rhabditomorpha</taxon>
        <taxon>Strongyloidea</taxon>
        <taxon>Strongylidae</taxon>
        <taxon>Cylicocyclus</taxon>
    </lineage>
</organism>
<keyword evidence="3" id="KW-1185">Reference proteome</keyword>
<gene>
    <name evidence="2" type="ORF">CYNAS_LOCUS16516</name>
</gene>
<reference evidence="2" key="1">
    <citation type="submission" date="2023-07" db="EMBL/GenBank/DDBJ databases">
        <authorList>
            <consortium name="CYATHOMIX"/>
        </authorList>
    </citation>
    <scope>NUCLEOTIDE SEQUENCE</scope>
    <source>
        <strain evidence="2">N/A</strain>
    </source>
</reference>
<dbReference type="AlphaFoldDB" id="A0AA36MBQ4"/>
<keyword evidence="1" id="KW-0472">Membrane</keyword>
<dbReference type="EMBL" id="CATQJL010000305">
    <property type="protein sequence ID" value="CAJ0604533.1"/>
    <property type="molecule type" value="Genomic_DNA"/>
</dbReference>
<feature type="transmembrane region" description="Helical" evidence="1">
    <location>
        <begin position="21"/>
        <end position="51"/>
    </location>
</feature>